<name>S3CKD2_GLAL2</name>
<dbReference type="RefSeq" id="XP_008086993.1">
    <property type="nucleotide sequence ID" value="XM_008088802.1"/>
</dbReference>
<feature type="compositionally biased region" description="Polar residues" evidence="1">
    <location>
        <begin position="93"/>
        <end position="114"/>
    </location>
</feature>
<dbReference type="HOGENOM" id="CLU_1602886_0_0_1"/>
<dbReference type="AlphaFoldDB" id="S3CKD2"/>
<gene>
    <name evidence="2" type="ORF">GLAREA_01586</name>
</gene>
<feature type="region of interest" description="Disordered" evidence="1">
    <location>
        <begin position="48"/>
        <end position="74"/>
    </location>
</feature>
<feature type="region of interest" description="Disordered" evidence="1">
    <location>
        <begin position="147"/>
        <end position="166"/>
    </location>
</feature>
<dbReference type="Proteomes" id="UP000016922">
    <property type="component" value="Unassembled WGS sequence"/>
</dbReference>
<dbReference type="GeneID" id="19460644"/>
<feature type="compositionally biased region" description="Polar residues" evidence="1">
    <location>
        <begin position="157"/>
        <end position="166"/>
    </location>
</feature>
<organism evidence="2 3">
    <name type="scientific">Glarea lozoyensis (strain ATCC 20868 / MF5171)</name>
    <dbReference type="NCBI Taxonomy" id="1116229"/>
    <lineage>
        <taxon>Eukaryota</taxon>
        <taxon>Fungi</taxon>
        <taxon>Dikarya</taxon>
        <taxon>Ascomycota</taxon>
        <taxon>Pezizomycotina</taxon>
        <taxon>Leotiomycetes</taxon>
        <taxon>Helotiales</taxon>
        <taxon>Helotiaceae</taxon>
        <taxon>Glarea</taxon>
    </lineage>
</organism>
<sequence>MKPCSLFLVPLEQSPNHHSLLDSVVERRISYTRREETEPRIKHGYSITKRPANRRKTPTSSSIDHLKRTKPDPVTSISTLLQNCSENTSPRLQAWTTVPNPAPATSGQFFTDGTNTDRSEQRRRDVGQTHNGGSPYRFSSIIEIAPSHGGLHKSENGRQGPSTFVG</sequence>
<feature type="compositionally biased region" description="Basic and acidic residues" evidence="1">
    <location>
        <begin position="115"/>
        <end position="127"/>
    </location>
</feature>
<feature type="region of interest" description="Disordered" evidence="1">
    <location>
        <begin position="93"/>
        <end position="137"/>
    </location>
</feature>
<protein>
    <submittedName>
        <fullName evidence="2">Uncharacterized protein</fullName>
    </submittedName>
</protein>
<accession>S3CKD2</accession>
<proteinExistence type="predicted"/>
<dbReference type="EMBL" id="KE145371">
    <property type="protein sequence ID" value="EPE25674.1"/>
    <property type="molecule type" value="Genomic_DNA"/>
</dbReference>
<evidence type="ECO:0000313" key="2">
    <source>
        <dbReference type="EMBL" id="EPE25674.1"/>
    </source>
</evidence>
<reference evidence="2 3" key="1">
    <citation type="journal article" date="2013" name="BMC Genomics">
        <title>Genomics-driven discovery of the pneumocandin biosynthetic gene cluster in the fungus Glarea lozoyensis.</title>
        <authorList>
            <person name="Chen L."/>
            <person name="Yue Q."/>
            <person name="Zhang X."/>
            <person name="Xiang M."/>
            <person name="Wang C."/>
            <person name="Li S."/>
            <person name="Che Y."/>
            <person name="Ortiz-Lopez F.J."/>
            <person name="Bills G.F."/>
            <person name="Liu X."/>
            <person name="An Z."/>
        </authorList>
    </citation>
    <scope>NUCLEOTIDE SEQUENCE [LARGE SCALE GENOMIC DNA]</scope>
    <source>
        <strain evidence="3">ATCC 20868 / MF5171</strain>
    </source>
</reference>
<evidence type="ECO:0000256" key="1">
    <source>
        <dbReference type="SAM" id="MobiDB-lite"/>
    </source>
</evidence>
<keyword evidence="3" id="KW-1185">Reference proteome</keyword>
<evidence type="ECO:0000313" key="3">
    <source>
        <dbReference type="Proteomes" id="UP000016922"/>
    </source>
</evidence>
<dbReference type="KEGG" id="glz:GLAREA_01586"/>